<evidence type="ECO:0000313" key="4">
    <source>
        <dbReference type="EMBL" id="CAI8618415.1"/>
    </source>
</evidence>
<dbReference type="Pfam" id="PF00225">
    <property type="entry name" value="Kinesin"/>
    <property type="match status" value="1"/>
</dbReference>
<dbReference type="PROSITE" id="PS50067">
    <property type="entry name" value="KINESIN_MOTOR_2"/>
    <property type="match status" value="1"/>
</dbReference>
<evidence type="ECO:0000256" key="2">
    <source>
        <dbReference type="PROSITE-ProRule" id="PRU00283"/>
    </source>
</evidence>
<keyword evidence="1" id="KW-0505">Motor protein</keyword>
<dbReference type="Gene3D" id="3.40.850.10">
    <property type="entry name" value="Kinesin motor domain"/>
    <property type="match status" value="1"/>
</dbReference>
<feature type="domain" description="Kinesin motor" evidence="3">
    <location>
        <begin position="1"/>
        <end position="139"/>
    </location>
</feature>
<dbReference type="InterPro" id="IPR027417">
    <property type="entry name" value="P-loop_NTPase"/>
</dbReference>
<comment type="similarity">
    <text evidence="2">Belongs to the TRAFAC class myosin-kinesin ATPase superfamily. Kinesin family.</text>
</comment>
<dbReference type="EMBL" id="OX451741">
    <property type="protein sequence ID" value="CAI8618415.1"/>
    <property type="molecule type" value="Genomic_DNA"/>
</dbReference>
<dbReference type="InterPro" id="IPR027640">
    <property type="entry name" value="Kinesin-like_fam"/>
</dbReference>
<dbReference type="PANTHER" id="PTHR47968:SF15">
    <property type="entry name" value="KINESIN-LIKE PROTEIN KIN-12F"/>
    <property type="match status" value="1"/>
</dbReference>
<dbReference type="InterPro" id="IPR001752">
    <property type="entry name" value="Kinesin_motor_dom"/>
</dbReference>
<evidence type="ECO:0000259" key="3">
    <source>
        <dbReference type="PROSITE" id="PS50067"/>
    </source>
</evidence>
<sequence length="139" mass="15525">MNSLTNEVLADAEKSIKLESKDVTLSFRLYEMYEIGDLLDLTQRNLEDDSKNVLSLENLTEEYVTSYDDVTQFVTKGISSRKFGVTTLNSKSSRSRIISNIVIESWCKVLLGGGAAEEVICGCDTSKASVEYLAHAWRL</sequence>
<name>A0AAV1B7A6_VICFA</name>
<dbReference type="GO" id="GO:0003777">
    <property type="term" value="F:microtubule motor activity"/>
    <property type="evidence" value="ECO:0007669"/>
    <property type="project" value="InterPro"/>
</dbReference>
<evidence type="ECO:0000256" key="1">
    <source>
        <dbReference type="ARBA" id="ARBA00023175"/>
    </source>
</evidence>
<keyword evidence="5" id="KW-1185">Reference proteome</keyword>
<dbReference type="Proteomes" id="UP001157006">
    <property type="component" value="Chromosome 6"/>
</dbReference>
<dbReference type="PANTHER" id="PTHR47968">
    <property type="entry name" value="CENTROMERE PROTEIN E"/>
    <property type="match status" value="1"/>
</dbReference>
<organism evidence="4 5">
    <name type="scientific">Vicia faba</name>
    <name type="common">Broad bean</name>
    <name type="synonym">Faba vulgaris</name>
    <dbReference type="NCBI Taxonomy" id="3906"/>
    <lineage>
        <taxon>Eukaryota</taxon>
        <taxon>Viridiplantae</taxon>
        <taxon>Streptophyta</taxon>
        <taxon>Embryophyta</taxon>
        <taxon>Tracheophyta</taxon>
        <taxon>Spermatophyta</taxon>
        <taxon>Magnoliopsida</taxon>
        <taxon>eudicotyledons</taxon>
        <taxon>Gunneridae</taxon>
        <taxon>Pentapetalae</taxon>
        <taxon>rosids</taxon>
        <taxon>fabids</taxon>
        <taxon>Fabales</taxon>
        <taxon>Fabaceae</taxon>
        <taxon>Papilionoideae</taxon>
        <taxon>50 kb inversion clade</taxon>
        <taxon>NPAAA clade</taxon>
        <taxon>Hologalegina</taxon>
        <taxon>IRL clade</taxon>
        <taxon>Fabeae</taxon>
        <taxon>Vicia</taxon>
    </lineage>
</organism>
<gene>
    <name evidence="4" type="ORF">VFH_VI121920</name>
</gene>
<dbReference type="InterPro" id="IPR036961">
    <property type="entry name" value="Kinesin_motor_dom_sf"/>
</dbReference>
<protein>
    <recommendedName>
        <fullName evidence="3">Kinesin motor domain-containing protein</fullName>
    </recommendedName>
</protein>
<dbReference type="GO" id="GO:0007018">
    <property type="term" value="P:microtubule-based movement"/>
    <property type="evidence" value="ECO:0007669"/>
    <property type="project" value="InterPro"/>
</dbReference>
<dbReference type="SUPFAM" id="SSF52540">
    <property type="entry name" value="P-loop containing nucleoside triphosphate hydrolases"/>
    <property type="match status" value="1"/>
</dbReference>
<proteinExistence type="inferred from homology"/>
<dbReference type="AlphaFoldDB" id="A0AAV1B7A6"/>
<dbReference type="GO" id="GO:0008017">
    <property type="term" value="F:microtubule binding"/>
    <property type="evidence" value="ECO:0007669"/>
    <property type="project" value="InterPro"/>
</dbReference>
<dbReference type="GO" id="GO:0005524">
    <property type="term" value="F:ATP binding"/>
    <property type="evidence" value="ECO:0007669"/>
    <property type="project" value="InterPro"/>
</dbReference>
<evidence type="ECO:0000313" key="5">
    <source>
        <dbReference type="Proteomes" id="UP001157006"/>
    </source>
</evidence>
<reference evidence="4 5" key="1">
    <citation type="submission" date="2023-01" db="EMBL/GenBank/DDBJ databases">
        <authorList>
            <person name="Kreplak J."/>
        </authorList>
    </citation>
    <scope>NUCLEOTIDE SEQUENCE [LARGE SCALE GENOMIC DNA]</scope>
</reference>
<comment type="caution">
    <text evidence="2">Lacks conserved residue(s) required for the propagation of feature annotation.</text>
</comment>
<accession>A0AAV1B7A6</accession>